<dbReference type="AlphaFoldDB" id="A0A844SS93"/>
<reference evidence="1 2" key="1">
    <citation type="submission" date="2019-12" db="EMBL/GenBank/DDBJ databases">
        <title>Draft genome sequences Bradyrhizobium cajani AMBPC1010, Bradyrhizobium pachyrhizi AMBPC1040 and Bradyrhizobium yuanmingense ALSPC3051, three plant growth promoting strains isolated from nodules of Cajanus cajan L. in Dominican Republic.</title>
        <authorList>
            <person name="Flores-Felix J.D."/>
            <person name="Araujo J."/>
            <person name="Diaz-Alcantara C."/>
            <person name="Gonzalez-Andres F."/>
            <person name="Velazquez E."/>
        </authorList>
    </citation>
    <scope>NUCLEOTIDE SEQUENCE [LARGE SCALE GENOMIC DNA]</scope>
    <source>
        <strain evidence="1 2">1040</strain>
    </source>
</reference>
<evidence type="ECO:0000313" key="2">
    <source>
        <dbReference type="Proteomes" id="UP000436468"/>
    </source>
</evidence>
<gene>
    <name evidence="1" type="ORF">GPL21_11595</name>
</gene>
<sequence length="59" mass="6813">MQLDPLLLALLKKIPDPEKGWPAAQRVRWFKIFAMNVSQIYDGDDEPVEMKIEQDKAAN</sequence>
<dbReference type="EMBL" id="WQNF01000006">
    <property type="protein sequence ID" value="MVT65751.1"/>
    <property type="molecule type" value="Genomic_DNA"/>
</dbReference>
<protein>
    <submittedName>
        <fullName evidence="1">Uncharacterized protein</fullName>
    </submittedName>
</protein>
<dbReference type="RefSeq" id="WP_157343217.1">
    <property type="nucleotide sequence ID" value="NZ_CP121667.1"/>
</dbReference>
<dbReference type="Proteomes" id="UP000436468">
    <property type="component" value="Unassembled WGS sequence"/>
</dbReference>
<proteinExistence type="predicted"/>
<organism evidence="1 2">
    <name type="scientific">Bradyrhizobium pachyrhizi</name>
    <dbReference type="NCBI Taxonomy" id="280333"/>
    <lineage>
        <taxon>Bacteria</taxon>
        <taxon>Pseudomonadati</taxon>
        <taxon>Pseudomonadota</taxon>
        <taxon>Alphaproteobacteria</taxon>
        <taxon>Hyphomicrobiales</taxon>
        <taxon>Nitrobacteraceae</taxon>
        <taxon>Bradyrhizobium</taxon>
    </lineage>
</organism>
<comment type="caution">
    <text evidence="1">The sequence shown here is derived from an EMBL/GenBank/DDBJ whole genome shotgun (WGS) entry which is preliminary data.</text>
</comment>
<name>A0A844SS93_9BRAD</name>
<keyword evidence="2" id="KW-1185">Reference proteome</keyword>
<evidence type="ECO:0000313" key="1">
    <source>
        <dbReference type="EMBL" id="MVT65751.1"/>
    </source>
</evidence>
<accession>A0A844SS93</accession>